<feature type="chain" id="PRO_5014500337" evidence="1">
    <location>
        <begin position="25"/>
        <end position="55"/>
    </location>
</feature>
<reference evidence="5" key="3">
    <citation type="submission" date="2015-04" db="UniProtKB">
        <authorList>
            <consortium name="EnsemblPlants"/>
        </authorList>
    </citation>
    <scope>IDENTIFICATION</scope>
    <source>
        <strain evidence="5">cv. Jemalong A17</strain>
    </source>
</reference>
<evidence type="ECO:0000313" key="3">
    <source>
        <dbReference type="EMBL" id="KEH36814.1"/>
    </source>
</evidence>
<dbReference type="Proteomes" id="UP000002051">
    <property type="component" value="Chromosome 2"/>
</dbReference>
<reference evidence="4" key="4">
    <citation type="journal article" date="2018" name="Nat. Plants">
        <title>Whole-genome landscape of Medicago truncatula symbiotic genes.</title>
        <authorList>
            <person name="Pecrix Y."/>
            <person name="Gamas P."/>
            <person name="Carrere S."/>
        </authorList>
    </citation>
    <scope>NUCLEOTIDE SEQUENCE</scope>
    <source>
        <tissue evidence="4">Leaves</tissue>
    </source>
</reference>
<evidence type="ECO:0000313" key="6">
    <source>
        <dbReference type="Proteomes" id="UP000002051"/>
    </source>
</evidence>
<keyword evidence="6" id="KW-1185">Reference proteome</keyword>
<name>A0A072V478_MEDTR</name>
<accession>A0A072V478</accession>
<dbReference type="Pfam" id="PF07127">
    <property type="entry name" value="Nodulin_late"/>
    <property type="match status" value="1"/>
</dbReference>
<dbReference type="AlphaFoldDB" id="A0A072V478"/>
<dbReference type="InterPro" id="IPR009810">
    <property type="entry name" value="Nodulin_late_dom"/>
</dbReference>
<dbReference type="EMBL" id="CM001218">
    <property type="protein sequence ID" value="KEH36814.1"/>
    <property type="molecule type" value="Genomic_DNA"/>
</dbReference>
<evidence type="ECO:0000259" key="2">
    <source>
        <dbReference type="Pfam" id="PF07127"/>
    </source>
</evidence>
<feature type="signal peptide" evidence="1">
    <location>
        <begin position="1"/>
        <end position="24"/>
    </location>
</feature>
<keyword evidence="1" id="KW-0732">Signal</keyword>
<protein>
    <submittedName>
        <fullName evidence="3">Nodule Cysteine-Rich (NCR) secreted peptide</fullName>
    </submittedName>
    <submittedName>
        <fullName evidence="4">Putative Late nodulin</fullName>
    </submittedName>
</protein>
<reference evidence="3 6" key="2">
    <citation type="journal article" date="2014" name="BMC Genomics">
        <title>An improved genome release (version Mt4.0) for the model legume Medicago truncatula.</title>
        <authorList>
            <person name="Tang H."/>
            <person name="Krishnakumar V."/>
            <person name="Bidwell S."/>
            <person name="Rosen B."/>
            <person name="Chan A."/>
            <person name="Zhou S."/>
            <person name="Gentzbittel L."/>
            <person name="Childs K.L."/>
            <person name="Yandell M."/>
            <person name="Gundlach H."/>
            <person name="Mayer K.F."/>
            <person name="Schwartz D.C."/>
            <person name="Town C.D."/>
        </authorList>
    </citation>
    <scope>GENOME REANNOTATION</scope>
    <source>
        <strain evidence="3">A17</strain>
        <strain evidence="5 6">cv. Jemalong A17</strain>
    </source>
</reference>
<reference evidence="3 6" key="1">
    <citation type="journal article" date="2011" name="Nature">
        <title>The Medicago genome provides insight into the evolution of rhizobial symbioses.</title>
        <authorList>
            <person name="Young N.D."/>
            <person name="Debelle F."/>
            <person name="Oldroyd G.E."/>
            <person name="Geurts R."/>
            <person name="Cannon S.B."/>
            <person name="Udvardi M.K."/>
            <person name="Benedito V.A."/>
            <person name="Mayer K.F."/>
            <person name="Gouzy J."/>
            <person name="Schoof H."/>
            <person name="Van de Peer Y."/>
            <person name="Proost S."/>
            <person name="Cook D.R."/>
            <person name="Meyers B.C."/>
            <person name="Spannagl M."/>
            <person name="Cheung F."/>
            <person name="De Mita S."/>
            <person name="Krishnakumar V."/>
            <person name="Gundlach H."/>
            <person name="Zhou S."/>
            <person name="Mudge J."/>
            <person name="Bharti A.K."/>
            <person name="Murray J.D."/>
            <person name="Naoumkina M.A."/>
            <person name="Rosen B."/>
            <person name="Silverstein K.A."/>
            <person name="Tang H."/>
            <person name="Rombauts S."/>
            <person name="Zhao P.X."/>
            <person name="Zhou P."/>
            <person name="Barbe V."/>
            <person name="Bardou P."/>
            <person name="Bechner M."/>
            <person name="Bellec A."/>
            <person name="Berger A."/>
            <person name="Berges H."/>
            <person name="Bidwell S."/>
            <person name="Bisseling T."/>
            <person name="Choisne N."/>
            <person name="Couloux A."/>
            <person name="Denny R."/>
            <person name="Deshpande S."/>
            <person name="Dai X."/>
            <person name="Doyle J.J."/>
            <person name="Dudez A.M."/>
            <person name="Farmer A.D."/>
            <person name="Fouteau S."/>
            <person name="Franken C."/>
            <person name="Gibelin C."/>
            <person name="Gish J."/>
            <person name="Goldstein S."/>
            <person name="Gonzalez A.J."/>
            <person name="Green P.J."/>
            <person name="Hallab A."/>
            <person name="Hartog M."/>
            <person name="Hua A."/>
            <person name="Humphray S.J."/>
            <person name="Jeong D.H."/>
            <person name="Jing Y."/>
            <person name="Jocker A."/>
            <person name="Kenton S.M."/>
            <person name="Kim D.J."/>
            <person name="Klee K."/>
            <person name="Lai H."/>
            <person name="Lang C."/>
            <person name="Lin S."/>
            <person name="Macmil S.L."/>
            <person name="Magdelenat G."/>
            <person name="Matthews L."/>
            <person name="McCorrison J."/>
            <person name="Monaghan E.L."/>
            <person name="Mun J.H."/>
            <person name="Najar F.Z."/>
            <person name="Nicholson C."/>
            <person name="Noirot C."/>
            <person name="O'Bleness M."/>
            <person name="Paule C.R."/>
            <person name="Poulain J."/>
            <person name="Prion F."/>
            <person name="Qin B."/>
            <person name="Qu C."/>
            <person name="Retzel E.F."/>
            <person name="Riddle C."/>
            <person name="Sallet E."/>
            <person name="Samain S."/>
            <person name="Samson N."/>
            <person name="Sanders I."/>
            <person name="Saurat O."/>
            <person name="Scarpelli C."/>
            <person name="Schiex T."/>
            <person name="Segurens B."/>
            <person name="Severin A.J."/>
            <person name="Sherrier D.J."/>
            <person name="Shi R."/>
            <person name="Sims S."/>
            <person name="Singer S.R."/>
            <person name="Sinharoy S."/>
            <person name="Sterck L."/>
            <person name="Viollet A."/>
            <person name="Wang B.B."/>
            <person name="Wang K."/>
            <person name="Wang M."/>
            <person name="Wang X."/>
            <person name="Warfsmann J."/>
            <person name="Weissenbach J."/>
            <person name="White D.D."/>
            <person name="White J.D."/>
            <person name="Wiley G.B."/>
            <person name="Wincker P."/>
            <person name="Xing Y."/>
            <person name="Yang L."/>
            <person name="Yao Z."/>
            <person name="Ying F."/>
            <person name="Zhai J."/>
            <person name="Zhou L."/>
            <person name="Zuber A."/>
            <person name="Denarie J."/>
            <person name="Dixon R.A."/>
            <person name="May G.D."/>
            <person name="Schwartz D.C."/>
            <person name="Rogers J."/>
            <person name="Quetier F."/>
            <person name="Town C.D."/>
            <person name="Roe B.A."/>
        </authorList>
    </citation>
    <scope>NUCLEOTIDE SEQUENCE [LARGE SCALE GENOMIC DNA]</scope>
    <source>
        <strain evidence="3">A17</strain>
        <strain evidence="5 6">cv. Jemalong A17</strain>
    </source>
</reference>
<dbReference type="GO" id="GO:0046872">
    <property type="term" value="F:metal ion binding"/>
    <property type="evidence" value="ECO:0007669"/>
    <property type="project" value="InterPro"/>
</dbReference>
<dbReference type="EMBL" id="PSQE01000002">
    <property type="protein sequence ID" value="RHN72474.1"/>
    <property type="molecule type" value="Genomic_DNA"/>
</dbReference>
<dbReference type="Gramene" id="rna8189">
    <property type="protein sequence ID" value="RHN72474.1"/>
    <property type="gene ID" value="gene8189"/>
</dbReference>
<dbReference type="Proteomes" id="UP000265566">
    <property type="component" value="Chromosome 2"/>
</dbReference>
<proteinExistence type="predicted"/>
<evidence type="ECO:0000313" key="5">
    <source>
        <dbReference type="EnsemblPlants" id="KEH36814"/>
    </source>
</evidence>
<evidence type="ECO:0000313" key="4">
    <source>
        <dbReference type="EMBL" id="RHN72474.1"/>
    </source>
</evidence>
<organism evidence="3 6">
    <name type="scientific">Medicago truncatula</name>
    <name type="common">Barrel medic</name>
    <name type="synonym">Medicago tribuloides</name>
    <dbReference type="NCBI Taxonomy" id="3880"/>
    <lineage>
        <taxon>Eukaryota</taxon>
        <taxon>Viridiplantae</taxon>
        <taxon>Streptophyta</taxon>
        <taxon>Embryophyta</taxon>
        <taxon>Tracheophyta</taxon>
        <taxon>Spermatophyta</taxon>
        <taxon>Magnoliopsida</taxon>
        <taxon>eudicotyledons</taxon>
        <taxon>Gunneridae</taxon>
        <taxon>Pentapetalae</taxon>
        <taxon>rosids</taxon>
        <taxon>fabids</taxon>
        <taxon>Fabales</taxon>
        <taxon>Fabaceae</taxon>
        <taxon>Papilionoideae</taxon>
        <taxon>50 kb inversion clade</taxon>
        <taxon>NPAAA clade</taxon>
        <taxon>Hologalegina</taxon>
        <taxon>IRL clade</taxon>
        <taxon>Trifolieae</taxon>
        <taxon>Medicago</taxon>
    </lineage>
</organism>
<sequence length="55" mass="6384">MAKSLKFFYILISFVSLYFGVVNSHPCLSDHDCYIQYPKTPFGHMECYKGSCRPI</sequence>
<gene>
    <name evidence="3" type="ordered locus">MTR_2g022740</name>
    <name evidence="4" type="ORF">MtrunA17_Chr2g0288041</name>
</gene>
<dbReference type="HOGENOM" id="CLU_181053_7_0_1"/>
<evidence type="ECO:0000256" key="1">
    <source>
        <dbReference type="SAM" id="SignalP"/>
    </source>
</evidence>
<dbReference type="EnsemblPlants" id="KEH36814">
    <property type="protein sequence ID" value="KEH36814"/>
    <property type="gene ID" value="MTR_2g022740"/>
</dbReference>
<feature type="domain" description="Late nodulin" evidence="2">
    <location>
        <begin position="1"/>
        <end position="53"/>
    </location>
</feature>